<dbReference type="Gene3D" id="3.40.50.720">
    <property type="entry name" value="NAD(P)-binding Rossmann-like Domain"/>
    <property type="match status" value="1"/>
</dbReference>
<dbReference type="PANTHER" id="PTHR12126">
    <property type="entry name" value="NADH-UBIQUINONE OXIDOREDUCTASE 39 KDA SUBUNIT-RELATED"/>
    <property type="match status" value="1"/>
</dbReference>
<dbReference type="AlphaFoldDB" id="A0A3N1HJE0"/>
<gene>
    <name evidence="2" type="ORF">EDD40_8059</name>
</gene>
<name>A0A3N1HJE0_9PSEU</name>
<evidence type="ECO:0000313" key="3">
    <source>
        <dbReference type="Proteomes" id="UP000268727"/>
    </source>
</evidence>
<dbReference type="EMBL" id="RJKM01000001">
    <property type="protein sequence ID" value="ROP42555.1"/>
    <property type="molecule type" value="Genomic_DNA"/>
</dbReference>
<organism evidence="2 3">
    <name type="scientific">Saccharothrix texasensis</name>
    <dbReference type="NCBI Taxonomy" id="103734"/>
    <lineage>
        <taxon>Bacteria</taxon>
        <taxon>Bacillati</taxon>
        <taxon>Actinomycetota</taxon>
        <taxon>Actinomycetes</taxon>
        <taxon>Pseudonocardiales</taxon>
        <taxon>Pseudonocardiaceae</taxon>
        <taxon>Saccharothrix</taxon>
    </lineage>
</organism>
<keyword evidence="3" id="KW-1185">Reference proteome</keyword>
<dbReference type="InterPro" id="IPR036291">
    <property type="entry name" value="NAD(P)-bd_dom_sf"/>
</dbReference>
<dbReference type="OrthoDB" id="9771302at2"/>
<dbReference type="Pfam" id="PF13460">
    <property type="entry name" value="NAD_binding_10"/>
    <property type="match status" value="1"/>
</dbReference>
<comment type="caution">
    <text evidence="2">The sequence shown here is derived from an EMBL/GenBank/DDBJ whole genome shotgun (WGS) entry which is preliminary data.</text>
</comment>
<evidence type="ECO:0000313" key="2">
    <source>
        <dbReference type="EMBL" id="ROP42555.1"/>
    </source>
</evidence>
<dbReference type="RefSeq" id="WP_123747483.1">
    <property type="nucleotide sequence ID" value="NZ_RJKM01000001.1"/>
</dbReference>
<reference evidence="2 3" key="1">
    <citation type="submission" date="2018-11" db="EMBL/GenBank/DDBJ databases">
        <title>Sequencing the genomes of 1000 actinobacteria strains.</title>
        <authorList>
            <person name="Klenk H.-P."/>
        </authorList>
    </citation>
    <scope>NUCLEOTIDE SEQUENCE [LARGE SCALE GENOMIC DNA]</scope>
    <source>
        <strain evidence="2 3">DSM 44231</strain>
    </source>
</reference>
<proteinExistence type="predicted"/>
<accession>A0A3N1HJE0</accession>
<protein>
    <submittedName>
        <fullName evidence="2">Uncharacterized protein YbjT (DUF2867 family)</fullName>
    </submittedName>
</protein>
<dbReference type="InterPro" id="IPR016040">
    <property type="entry name" value="NAD(P)-bd_dom"/>
</dbReference>
<dbReference type="InterPro" id="IPR051207">
    <property type="entry name" value="ComplexI_NDUFA9_subunit"/>
</dbReference>
<sequence>MKIAVVGGTGAVGRRVVEAVAGAGHEPVVLSRSGGVDLLTGAGLDEALAGAEAVVDVSNPANWQRLDEVERFFTEGTGHLVEAARRAGARHLVVLSIVGSDVVDLDYYLAKRRQEALVAAGPVPWTVLRATQFFEFASQVLAGATGPVAQVPPMLSQPVSTSDVAARLVELAVGEPQGLTAPIAGPERIRVVDMARQVVARRGDALRVEEAAEGPAGLSTGALCPQGEYVEGKGTFAGYLDTVRP</sequence>
<feature type="domain" description="NAD(P)-binding" evidence="1">
    <location>
        <begin position="37"/>
        <end position="171"/>
    </location>
</feature>
<dbReference type="SUPFAM" id="SSF51735">
    <property type="entry name" value="NAD(P)-binding Rossmann-fold domains"/>
    <property type="match status" value="1"/>
</dbReference>
<dbReference type="Proteomes" id="UP000268727">
    <property type="component" value="Unassembled WGS sequence"/>
</dbReference>
<dbReference type="PANTHER" id="PTHR12126:SF11">
    <property type="entry name" value="NADH DEHYDROGENASE [UBIQUINONE] 1 ALPHA SUBCOMPLEX SUBUNIT 9, MITOCHONDRIAL"/>
    <property type="match status" value="1"/>
</dbReference>
<evidence type="ECO:0000259" key="1">
    <source>
        <dbReference type="Pfam" id="PF13460"/>
    </source>
</evidence>
<dbReference type="GO" id="GO:0044877">
    <property type="term" value="F:protein-containing complex binding"/>
    <property type="evidence" value="ECO:0007669"/>
    <property type="project" value="TreeGrafter"/>
</dbReference>